<dbReference type="GeneID" id="98068315"/>
<evidence type="ECO:0000256" key="1">
    <source>
        <dbReference type="SAM" id="Phobius"/>
    </source>
</evidence>
<sequence>MSFYPIIVIACIAFYGGYYFYTKRRNAQQAEKVNATDFKTEFKNAEKYKDKYLNSDLSFLKEAMGEEKIDSFNYASLEYHTTDVVKDAVKDKLKGMATLGTVRFNTVHTAKYVILSGDNLHLLDADTDGDIDKHYVFKRDRLEKATLTEYPLEGQVKAQAQARGNNVRAYKLSLPTDEKPVNLIIYSCLIFTNIPEIPVNPQETIQDIVVANEFLKQLGEKYPNLKVALPIFS</sequence>
<keyword evidence="3" id="KW-1185">Reference proteome</keyword>
<accession>H1DEK4</accession>
<feature type="transmembrane region" description="Helical" evidence="1">
    <location>
        <begin position="6"/>
        <end position="22"/>
    </location>
</feature>
<evidence type="ECO:0000313" key="3">
    <source>
        <dbReference type="Proteomes" id="UP000004892"/>
    </source>
</evidence>
<dbReference type="RefSeq" id="WP_009135838.1">
    <property type="nucleotide sequence ID" value="NZ_JH594596.1"/>
</dbReference>
<gene>
    <name evidence="2" type="ORF">HMPREF9449_00690</name>
</gene>
<keyword evidence="1" id="KW-0472">Membrane</keyword>
<comment type="caution">
    <text evidence="2">The sequence shown here is derived from an EMBL/GenBank/DDBJ whole genome shotgun (WGS) entry which is preliminary data.</text>
</comment>
<keyword evidence="1" id="KW-1133">Transmembrane helix</keyword>
<reference evidence="2 3" key="1">
    <citation type="submission" date="2012-01" db="EMBL/GenBank/DDBJ databases">
        <title>The Genome Sequence of Odoribacter laneus YIT 12061.</title>
        <authorList>
            <consortium name="The Broad Institute Genome Sequencing Platform"/>
            <person name="Earl A."/>
            <person name="Ward D."/>
            <person name="Feldgarden M."/>
            <person name="Gevers D."/>
            <person name="Morotomi M."/>
            <person name="Young S.K."/>
            <person name="Zeng Q."/>
            <person name="Gargeya S."/>
            <person name="Fitzgerald M."/>
            <person name="Haas B."/>
            <person name="Abouelleil A."/>
            <person name="Alvarado L."/>
            <person name="Arachchi H.M."/>
            <person name="Berlin A."/>
            <person name="Chapman S.B."/>
            <person name="Gearin G."/>
            <person name="Goldberg J."/>
            <person name="Griggs A."/>
            <person name="Gujja S."/>
            <person name="Hansen M."/>
            <person name="Heiman D."/>
            <person name="Howarth C."/>
            <person name="Larimer J."/>
            <person name="Lui A."/>
            <person name="MacDonald P.J.P."/>
            <person name="McCowen C."/>
            <person name="Montmayeur A."/>
            <person name="Murphy C."/>
            <person name="Neiman D."/>
            <person name="Pearson M."/>
            <person name="Priest M."/>
            <person name="Roberts A."/>
            <person name="Saif S."/>
            <person name="Shea T."/>
            <person name="Sisk P."/>
            <person name="Stolte C."/>
            <person name="Sykes S."/>
            <person name="Wortman J."/>
            <person name="Nusbaum C."/>
            <person name="Birren B."/>
        </authorList>
    </citation>
    <scope>NUCLEOTIDE SEQUENCE [LARGE SCALE GENOMIC DNA]</scope>
    <source>
        <strain evidence="2 3">YIT 12061</strain>
    </source>
</reference>
<keyword evidence="1" id="KW-0812">Transmembrane</keyword>
<dbReference type="HOGENOM" id="CLU_1164889_0_0_10"/>
<name>H1DEK4_9BACT</name>
<dbReference type="EMBL" id="ADMC01000008">
    <property type="protein sequence ID" value="EHP49904.1"/>
    <property type="molecule type" value="Genomic_DNA"/>
</dbReference>
<organism evidence="2 3">
    <name type="scientific">Odoribacter laneus YIT 12061</name>
    <dbReference type="NCBI Taxonomy" id="742817"/>
    <lineage>
        <taxon>Bacteria</taxon>
        <taxon>Pseudomonadati</taxon>
        <taxon>Bacteroidota</taxon>
        <taxon>Bacteroidia</taxon>
        <taxon>Bacteroidales</taxon>
        <taxon>Odoribacteraceae</taxon>
        <taxon>Odoribacter</taxon>
    </lineage>
</organism>
<dbReference type="PATRIC" id="fig|742817.3.peg.739"/>
<dbReference type="Proteomes" id="UP000004892">
    <property type="component" value="Unassembled WGS sequence"/>
</dbReference>
<dbReference type="AlphaFoldDB" id="H1DEK4"/>
<proteinExistence type="predicted"/>
<dbReference type="STRING" id="742817.HMPREF9449_00690"/>
<dbReference type="eggNOG" id="ENOG502Z8GR">
    <property type="taxonomic scope" value="Bacteria"/>
</dbReference>
<protein>
    <submittedName>
        <fullName evidence="2">Uncharacterized protein</fullName>
    </submittedName>
</protein>
<evidence type="ECO:0000313" key="2">
    <source>
        <dbReference type="EMBL" id="EHP49904.1"/>
    </source>
</evidence>